<feature type="region of interest" description="Disordered" evidence="1">
    <location>
        <begin position="87"/>
        <end position="140"/>
    </location>
</feature>
<comment type="caution">
    <text evidence="2">The sequence shown here is derived from an EMBL/GenBank/DDBJ whole genome shotgun (WGS) entry which is preliminary data.</text>
</comment>
<organism evidence="2 3">
    <name type="scientific">Lupinus luteus</name>
    <name type="common">European yellow lupine</name>
    <dbReference type="NCBI Taxonomy" id="3873"/>
    <lineage>
        <taxon>Eukaryota</taxon>
        <taxon>Viridiplantae</taxon>
        <taxon>Streptophyta</taxon>
        <taxon>Embryophyta</taxon>
        <taxon>Tracheophyta</taxon>
        <taxon>Spermatophyta</taxon>
        <taxon>Magnoliopsida</taxon>
        <taxon>eudicotyledons</taxon>
        <taxon>Gunneridae</taxon>
        <taxon>Pentapetalae</taxon>
        <taxon>rosids</taxon>
        <taxon>fabids</taxon>
        <taxon>Fabales</taxon>
        <taxon>Fabaceae</taxon>
        <taxon>Papilionoideae</taxon>
        <taxon>50 kb inversion clade</taxon>
        <taxon>genistoids sensu lato</taxon>
        <taxon>core genistoids</taxon>
        <taxon>Genisteae</taxon>
        <taxon>Lupinus</taxon>
    </lineage>
</organism>
<proteinExistence type="predicted"/>
<evidence type="ECO:0000313" key="2">
    <source>
        <dbReference type="EMBL" id="CAL0323298.1"/>
    </source>
</evidence>
<sequence>MGCGISSLNTKEASPTRGLLSRHSHHPTIVPPITQNSPTNKKYFDDGVIEVMKPLNKNEEEEESVNSFIGLGSPSFRDYCIDYDSIDRSSTADSNDYYDSMDSTKDSSGHDSINSKPKNKENVNSNKESKRKEKRGQRFRNVIIRGKGRDGRKSLLNFACYNASSDSYAEGSMNKMLSKTT</sequence>
<dbReference type="EMBL" id="CAXHTB010000017">
    <property type="protein sequence ID" value="CAL0323298.1"/>
    <property type="molecule type" value="Genomic_DNA"/>
</dbReference>
<reference evidence="2 3" key="1">
    <citation type="submission" date="2024-03" db="EMBL/GenBank/DDBJ databases">
        <authorList>
            <person name="Martinez-Hernandez J."/>
        </authorList>
    </citation>
    <scope>NUCLEOTIDE SEQUENCE [LARGE SCALE GENOMIC DNA]</scope>
</reference>
<protein>
    <submittedName>
        <fullName evidence="2">Uncharacterized protein</fullName>
    </submittedName>
</protein>
<feature type="region of interest" description="Disordered" evidence="1">
    <location>
        <begin position="1"/>
        <end position="42"/>
    </location>
</feature>
<keyword evidence="3" id="KW-1185">Reference proteome</keyword>
<evidence type="ECO:0000313" key="3">
    <source>
        <dbReference type="Proteomes" id="UP001497480"/>
    </source>
</evidence>
<accession>A0AAV1XNT4</accession>
<gene>
    <name evidence="2" type="ORF">LLUT_LOCUS24358</name>
</gene>
<dbReference type="AlphaFoldDB" id="A0AAV1XNT4"/>
<name>A0AAV1XNT4_LUPLU</name>
<feature type="compositionally biased region" description="Polar residues" evidence="1">
    <location>
        <begin position="1"/>
        <end position="13"/>
    </location>
</feature>
<dbReference type="Proteomes" id="UP001497480">
    <property type="component" value="Unassembled WGS sequence"/>
</dbReference>
<evidence type="ECO:0000256" key="1">
    <source>
        <dbReference type="SAM" id="MobiDB-lite"/>
    </source>
</evidence>